<feature type="compositionally biased region" description="Basic and acidic residues" evidence="1">
    <location>
        <begin position="1191"/>
        <end position="1200"/>
    </location>
</feature>
<keyword evidence="2" id="KW-0732">Signal</keyword>
<feature type="compositionally biased region" description="Low complexity" evidence="1">
    <location>
        <begin position="388"/>
        <end position="427"/>
    </location>
</feature>
<feature type="compositionally biased region" description="Basic and acidic residues" evidence="1">
    <location>
        <begin position="1330"/>
        <end position="1340"/>
    </location>
</feature>
<name>A0A482XG28_LAOST</name>
<evidence type="ECO:0000256" key="1">
    <source>
        <dbReference type="SAM" id="MobiDB-lite"/>
    </source>
</evidence>
<dbReference type="OrthoDB" id="7482953at2759"/>
<evidence type="ECO:0000313" key="4">
    <source>
        <dbReference type="Proteomes" id="UP000291343"/>
    </source>
</evidence>
<organism evidence="3 4">
    <name type="scientific">Laodelphax striatellus</name>
    <name type="common">Small brown planthopper</name>
    <name type="synonym">Delphax striatella</name>
    <dbReference type="NCBI Taxonomy" id="195883"/>
    <lineage>
        <taxon>Eukaryota</taxon>
        <taxon>Metazoa</taxon>
        <taxon>Ecdysozoa</taxon>
        <taxon>Arthropoda</taxon>
        <taxon>Hexapoda</taxon>
        <taxon>Insecta</taxon>
        <taxon>Pterygota</taxon>
        <taxon>Neoptera</taxon>
        <taxon>Paraneoptera</taxon>
        <taxon>Hemiptera</taxon>
        <taxon>Auchenorrhyncha</taxon>
        <taxon>Fulgoroidea</taxon>
        <taxon>Delphacidae</taxon>
        <taxon>Criomorphinae</taxon>
        <taxon>Laodelphax</taxon>
    </lineage>
</organism>
<feature type="compositionally biased region" description="Polar residues" evidence="1">
    <location>
        <begin position="1293"/>
        <end position="1303"/>
    </location>
</feature>
<accession>A0A482XG28</accession>
<feature type="compositionally biased region" description="Basic and acidic residues" evidence="1">
    <location>
        <begin position="1307"/>
        <end position="1320"/>
    </location>
</feature>
<feature type="region of interest" description="Disordered" evidence="1">
    <location>
        <begin position="361"/>
        <end position="433"/>
    </location>
</feature>
<dbReference type="InParanoid" id="A0A482XG28"/>
<feature type="region of interest" description="Disordered" evidence="1">
    <location>
        <begin position="1175"/>
        <end position="1208"/>
    </location>
</feature>
<evidence type="ECO:0000313" key="3">
    <source>
        <dbReference type="EMBL" id="RZF44826.1"/>
    </source>
</evidence>
<feature type="region of interest" description="Disordered" evidence="1">
    <location>
        <begin position="1270"/>
        <end position="1374"/>
    </location>
</feature>
<feature type="signal peptide" evidence="2">
    <location>
        <begin position="1"/>
        <end position="24"/>
    </location>
</feature>
<feature type="compositionally biased region" description="Basic and acidic residues" evidence="1">
    <location>
        <begin position="137"/>
        <end position="150"/>
    </location>
</feature>
<proteinExistence type="predicted"/>
<feature type="compositionally biased region" description="Basic and acidic residues" evidence="1">
    <location>
        <begin position="1355"/>
        <end position="1366"/>
    </location>
</feature>
<feature type="compositionally biased region" description="Polar residues" evidence="1">
    <location>
        <begin position="814"/>
        <end position="829"/>
    </location>
</feature>
<feature type="region of interest" description="Disordered" evidence="1">
    <location>
        <begin position="786"/>
        <end position="838"/>
    </location>
</feature>
<reference evidence="3 4" key="1">
    <citation type="journal article" date="2017" name="Gigascience">
        <title>Genome sequence of the small brown planthopper, Laodelphax striatellus.</title>
        <authorList>
            <person name="Zhu J."/>
            <person name="Jiang F."/>
            <person name="Wang X."/>
            <person name="Yang P."/>
            <person name="Bao Y."/>
            <person name="Zhao W."/>
            <person name="Wang W."/>
            <person name="Lu H."/>
            <person name="Wang Q."/>
            <person name="Cui N."/>
            <person name="Li J."/>
            <person name="Chen X."/>
            <person name="Luo L."/>
            <person name="Yu J."/>
            <person name="Kang L."/>
            <person name="Cui F."/>
        </authorList>
    </citation>
    <scope>NUCLEOTIDE SEQUENCE [LARGE SCALE GENOMIC DNA]</scope>
    <source>
        <strain evidence="3">Lst14</strain>
    </source>
</reference>
<dbReference type="STRING" id="195883.A0A482XG28"/>
<feature type="compositionally biased region" description="Low complexity" evidence="1">
    <location>
        <begin position="236"/>
        <end position="245"/>
    </location>
</feature>
<feature type="compositionally biased region" description="Basic and acidic residues" evidence="1">
    <location>
        <begin position="788"/>
        <end position="803"/>
    </location>
</feature>
<dbReference type="EMBL" id="QKKF02010319">
    <property type="protein sequence ID" value="RZF44826.1"/>
    <property type="molecule type" value="Genomic_DNA"/>
</dbReference>
<protein>
    <submittedName>
        <fullName evidence="3">Uncharacterized protein</fullName>
    </submittedName>
</protein>
<evidence type="ECO:0000256" key="2">
    <source>
        <dbReference type="SAM" id="SignalP"/>
    </source>
</evidence>
<feature type="region of interest" description="Disordered" evidence="1">
    <location>
        <begin position="529"/>
        <end position="674"/>
    </location>
</feature>
<sequence>MKCNCFTQVVGSILLLLASNLNSAFVECSGNATDIQEASVEEVPNPTMTIERADVTDYRPPGYHPFHNGEPFFMEKDPVTGVVDFNKKINAVTLGYSSKSVEFTSASKQDRVLDEERANNNTDSDYYEDEEVAIEPQDFKEDEIDRKDGNIEGDTSYRPNDLFKNNPYKISPDLHQFLNLPVHYSSSDKFPLISSSYANTKIQGTGGNSNNSNGYSNHKYVTSSTQSPSYYTMWHTSSTSTPKSTTQREVITTTTTSTPRSTTPSTTTKLYSTTSKSPYSEYPDGEDLAYSDYDLDYEQQSSYTPTHSTPSTVLYSKYPTTYHGKVTTPKSTTIKMYDEETEDDVSIVTSLPIDEYFYPKETASSSTTTSSTTTTTTQKSTTEKQRETTLPTRTTQTTKITFPPTSSSSKPSTLLTRTTEKPTTLKPISSTQEDYQPIHNNVYNNYYGSQGSFSPMTEEPFRPIFGPLESSQSSQVPVKHHAHNEIKSTPKPYFEYHAPIQETPLPSGNQGKIEFIERIPVDEQASFTFKKPVQQTQEPSRPQPSYVYPKYPQENANKPQYSQENVNKPQYPQENVNKPQYSQENVNKPQYPQENVNKPQYPQENVNKPQYSNQNSEQTHTSNENTNIKPLHETTHYGRPQPTGAIHSVSKIPPQEAPTRHPPQKRPPFIRLPEDNQPQFQLKKHSNVSIVKIPRPEIPMQANQRPIPGLISPSVNKQSSQQTVKFNTPPKQDNHYIKIPMNQENPSYSLQTSFSIGAPSDHAGEKDIPLSRPGQAVGVGQILFPDDTPDHSLSESHKKETIVKGRPQNPRPYITTTYSQNINPQSQPSPILPQRPQRVPIPDLRPPKPSGDAYPRPHWENHGKPPLVFNPNNKPEIPVSSFSTMNRVKPEPPHGQRHDLPNILPQFRPNAKVGGNEYPMNIGIPNERPMREPMDTLQPPPLPQPQHLRANRNDDDVAFLFTEDTSVEKSLSEKNSTAKATYYPRNGPQATSRVTTLQMMQQTPARKTLLRTDYHDHRKDRPVFLVYPSNAGPKPSLSNEGVVVVGAQGPQKPLPPSNLVGEIGAEDKDSDPFPLDDDKHFSIASRDRVDTPILKTKTPNKPAVKNEFPYAILKPQENVLAEERILTNSAVTKEYNAFSPTVSSSTEDIKDHDSEINIIPYLQDYMPFATKKPSTVRPLPSIPSQLLNGEKGSENRKDSSTVRPISVTLNTKLGSTTYRPAKPSEHTLPSKPVLLSAPSHHHVALTSGDSEFTVGAMMNYQKNTVNHRPVEIQSSQSSSIQPKPIDLEPPFQASLSAPQSQGWTVIKKIENKSDNERQDNDPNTNSEQTNTDKFDFDNFKPELFGGFKPIIPQESEGKKSSHKEEDTLTSELDE</sequence>
<feature type="compositionally biased region" description="Low complexity" evidence="1">
    <location>
        <begin position="252"/>
        <end position="280"/>
    </location>
</feature>
<keyword evidence="4" id="KW-1185">Reference proteome</keyword>
<feature type="compositionally biased region" description="Low complexity" evidence="1">
    <location>
        <begin position="361"/>
        <end position="380"/>
    </location>
</feature>
<feature type="chain" id="PRO_5019756142" evidence="2">
    <location>
        <begin position="25"/>
        <end position="1374"/>
    </location>
</feature>
<feature type="region of interest" description="Disordered" evidence="1">
    <location>
        <begin position="234"/>
        <end position="284"/>
    </location>
</feature>
<dbReference type="Proteomes" id="UP000291343">
    <property type="component" value="Unassembled WGS sequence"/>
</dbReference>
<feature type="region of interest" description="Disordered" evidence="1">
    <location>
        <begin position="136"/>
        <end position="160"/>
    </location>
</feature>
<comment type="caution">
    <text evidence="3">The sequence shown here is derived from an EMBL/GenBank/DDBJ whole genome shotgun (WGS) entry which is preliminary data.</text>
</comment>
<feature type="region of interest" description="Disordered" evidence="1">
    <location>
        <begin position="971"/>
        <end position="991"/>
    </location>
</feature>
<gene>
    <name evidence="3" type="ORF">LSTR_LSTR000778</name>
</gene>
<feature type="compositionally biased region" description="Low complexity" evidence="1">
    <location>
        <begin position="1272"/>
        <end position="1281"/>
    </location>
</feature>
<feature type="compositionally biased region" description="Polar residues" evidence="1">
    <location>
        <begin position="554"/>
        <end position="628"/>
    </location>
</feature>